<proteinExistence type="predicted"/>
<reference evidence="8 9" key="1">
    <citation type="submission" date="2021-05" db="EMBL/GenBank/DDBJ databases">
        <authorList>
            <person name="Zahm M."/>
            <person name="Klopp C."/>
            <person name="Cabau C."/>
            <person name="Kuhl H."/>
            <person name="Suciu R."/>
            <person name="Ciorpac M."/>
            <person name="Holostenco D."/>
            <person name="Gessner J."/>
            <person name="Wuertz S."/>
            <person name="Hohne C."/>
            <person name="Stock M."/>
            <person name="Gislard M."/>
            <person name="Lluch J."/>
            <person name="Milhes M."/>
            <person name="Lampietro C."/>
            <person name="Lopez Roques C."/>
            <person name="Donnadieu C."/>
            <person name="Du K."/>
            <person name="Schartl M."/>
            <person name="Guiguen Y."/>
        </authorList>
    </citation>
    <scope>NUCLEOTIDE SEQUENCE [LARGE SCALE GENOMIC DNA]</scope>
    <source>
        <strain evidence="8">Hh-F2</strain>
        <tissue evidence="8">Blood</tissue>
    </source>
</reference>
<comment type="caution">
    <text evidence="8">The sequence shown here is derived from an EMBL/GenBank/DDBJ whole genome shotgun (WGS) entry which is preliminary data.</text>
</comment>
<evidence type="ECO:0000259" key="6">
    <source>
        <dbReference type="Pfam" id="PF09734"/>
    </source>
</evidence>
<feature type="domain" description="Transcription factor IIIC subunit Tfc1/Sfc1 triple barrel" evidence="7">
    <location>
        <begin position="62"/>
        <end position="173"/>
    </location>
</feature>
<feature type="region of interest" description="Disordered" evidence="5">
    <location>
        <begin position="506"/>
        <end position="561"/>
    </location>
</feature>
<keyword evidence="9" id="KW-1185">Reference proteome</keyword>
<dbReference type="PANTHER" id="PTHR13230:SF5">
    <property type="entry name" value="GENERAL TRANSCRIPTION FACTOR 3C POLYPEPTIDE 5"/>
    <property type="match status" value="1"/>
</dbReference>
<feature type="domain" description="Transcription factor IIIC subunit 5 HTH" evidence="6">
    <location>
        <begin position="209"/>
        <end position="363"/>
    </location>
</feature>
<accession>A0ABR0YE41</accession>
<evidence type="ECO:0000256" key="4">
    <source>
        <dbReference type="ARBA" id="ARBA00023242"/>
    </source>
</evidence>
<dbReference type="InterPro" id="IPR042536">
    <property type="entry name" value="TFIIIC_tauA_Sfc1"/>
</dbReference>
<evidence type="ECO:0000256" key="5">
    <source>
        <dbReference type="SAM" id="MobiDB-lite"/>
    </source>
</evidence>
<sequence length="561" mass="64083">MASPSAVGSELDGVGEGKSQTGAAGDERLTSAAPREEPPPPPPPPPRSTAVLSLPQHRRMVCAEYPCRVLNVGKMLETLGGEEGMSRTYADPSKRLELYFRPRDPYCHPVCGNRFPSTSMLLRVRRRVHKPRGQGDAAPPAGDTAQQSQIDMEILGVICTTYKFQGLADFQYLAVHTEAEGTQSSMYNKILLRRPEKKEFFDQEMPLYIPPPIFSRLDNPVDYFYRPDIQHREGYLPPQLSSENLIGLSRARRPHNAIFVNFEDKAVPTEALEAAVLNWKRVCSHPNEQQSEEELRQLFQSRPVWSRNAVKANLEIHPEKLKLLLPFVAYYMLTGPWRSLWIRFGYDPRKDPEAKAYQVLDFRIRCGMKHGYAPNDMPVKAKRSTYNYSLPVTIKKTVPQPASLQEFTQGLTSSSTTSGRKPAPSRYKLRESAYVFREATLPPYRQMFYQLCDLKVESMIKQIIQDALRHHVQHDQADHPKRPGNRMPLHSLRHHVQHDQVIISKRPALFPTKTKSSGKEQGLLELESGEEEEEEEDEEEEEFQPSEGSKNEMETEILDYM</sequence>
<keyword evidence="4" id="KW-0539">Nucleus</keyword>
<dbReference type="InterPro" id="IPR019136">
    <property type="entry name" value="TF_IIIC_su-5_HTH"/>
</dbReference>
<evidence type="ECO:0000256" key="3">
    <source>
        <dbReference type="ARBA" id="ARBA00023163"/>
    </source>
</evidence>
<dbReference type="EMBL" id="JAHFZB010000034">
    <property type="protein sequence ID" value="KAK6470897.1"/>
    <property type="molecule type" value="Genomic_DNA"/>
</dbReference>
<dbReference type="Pfam" id="PF09734">
    <property type="entry name" value="Tau95"/>
    <property type="match status" value="1"/>
</dbReference>
<dbReference type="PANTHER" id="PTHR13230">
    <property type="entry name" value="GENERAL TRANSCRIPTION FACTOR IIIC, POLYPEPTIDE 5"/>
    <property type="match status" value="1"/>
</dbReference>
<protein>
    <submittedName>
        <fullName evidence="8">General mRNAion factor 3C polypeptide 5-like isoform X1</fullName>
    </submittedName>
</protein>
<dbReference type="InterPro" id="IPR040454">
    <property type="entry name" value="TF_IIIC_Tfc1/Sfc1"/>
</dbReference>
<dbReference type="Proteomes" id="UP001369086">
    <property type="component" value="Unassembled WGS sequence"/>
</dbReference>
<dbReference type="Gene3D" id="3.30.200.160">
    <property type="entry name" value="TFIIIC, subcomplex tauA, subunit Sfc1, barrel domain"/>
    <property type="match status" value="1"/>
</dbReference>
<keyword evidence="2" id="KW-0238">DNA-binding</keyword>
<name>A0ABR0YE41_HUSHU</name>
<feature type="region of interest" description="Disordered" evidence="5">
    <location>
        <begin position="1"/>
        <end position="51"/>
    </location>
</feature>
<evidence type="ECO:0000259" key="7">
    <source>
        <dbReference type="Pfam" id="PF17682"/>
    </source>
</evidence>
<dbReference type="InterPro" id="IPR041499">
    <property type="entry name" value="Tfc1/Sfc1_N"/>
</dbReference>
<evidence type="ECO:0000256" key="2">
    <source>
        <dbReference type="ARBA" id="ARBA00023125"/>
    </source>
</evidence>
<evidence type="ECO:0000313" key="9">
    <source>
        <dbReference type="Proteomes" id="UP001369086"/>
    </source>
</evidence>
<keyword evidence="3" id="KW-0804">Transcription</keyword>
<dbReference type="Pfam" id="PF17682">
    <property type="entry name" value="Tau95_N"/>
    <property type="match status" value="1"/>
</dbReference>
<comment type="subcellular location">
    <subcellularLocation>
        <location evidence="1">Nucleus</location>
    </subcellularLocation>
</comment>
<evidence type="ECO:0000256" key="1">
    <source>
        <dbReference type="ARBA" id="ARBA00004123"/>
    </source>
</evidence>
<organism evidence="8 9">
    <name type="scientific">Huso huso</name>
    <name type="common">Beluga</name>
    <name type="synonym">Acipenser huso</name>
    <dbReference type="NCBI Taxonomy" id="61971"/>
    <lineage>
        <taxon>Eukaryota</taxon>
        <taxon>Metazoa</taxon>
        <taxon>Chordata</taxon>
        <taxon>Craniata</taxon>
        <taxon>Vertebrata</taxon>
        <taxon>Euteleostomi</taxon>
        <taxon>Actinopterygii</taxon>
        <taxon>Chondrostei</taxon>
        <taxon>Acipenseriformes</taxon>
        <taxon>Acipenseridae</taxon>
        <taxon>Huso</taxon>
    </lineage>
</organism>
<feature type="compositionally biased region" description="Basic and acidic residues" evidence="5">
    <location>
        <begin position="25"/>
        <end position="38"/>
    </location>
</feature>
<feature type="region of interest" description="Disordered" evidence="5">
    <location>
        <begin position="406"/>
        <end position="425"/>
    </location>
</feature>
<gene>
    <name evidence="8" type="ORF">HHUSO_G30407</name>
</gene>
<evidence type="ECO:0000313" key="8">
    <source>
        <dbReference type="EMBL" id="KAK6470897.1"/>
    </source>
</evidence>
<feature type="compositionally biased region" description="Acidic residues" evidence="5">
    <location>
        <begin position="527"/>
        <end position="544"/>
    </location>
</feature>